<reference evidence="1" key="1">
    <citation type="submission" date="2020-09" db="EMBL/GenBank/DDBJ databases">
        <title>Genome-Enabled Discovery of Anthraquinone Biosynthesis in Senna tora.</title>
        <authorList>
            <person name="Kang S.-H."/>
            <person name="Pandey R.P."/>
            <person name="Lee C.-M."/>
            <person name="Sim J.-S."/>
            <person name="Jeong J.-T."/>
            <person name="Choi B.-S."/>
            <person name="Jung M."/>
            <person name="Ginzburg D."/>
            <person name="Zhao K."/>
            <person name="Won S.Y."/>
            <person name="Oh T.-J."/>
            <person name="Yu Y."/>
            <person name="Kim N.-H."/>
            <person name="Lee O.R."/>
            <person name="Lee T.-H."/>
            <person name="Bashyal P."/>
            <person name="Kim T.-S."/>
            <person name="Lee W.-H."/>
            <person name="Kawkins C."/>
            <person name="Kim C.-K."/>
            <person name="Kim J.S."/>
            <person name="Ahn B.O."/>
            <person name="Rhee S.Y."/>
            <person name="Sohng J.K."/>
        </authorList>
    </citation>
    <scope>NUCLEOTIDE SEQUENCE</scope>
    <source>
        <tissue evidence="1">Leaf</tissue>
    </source>
</reference>
<protein>
    <submittedName>
        <fullName evidence="1">Clavaminate synthase-like protein</fullName>
    </submittedName>
</protein>
<keyword evidence="2" id="KW-1185">Reference proteome</keyword>
<dbReference type="EMBL" id="JAAIUW010000006">
    <property type="protein sequence ID" value="KAF7827871.1"/>
    <property type="molecule type" value="Genomic_DNA"/>
</dbReference>
<evidence type="ECO:0000313" key="2">
    <source>
        <dbReference type="Proteomes" id="UP000634136"/>
    </source>
</evidence>
<proteinExistence type="predicted"/>
<organism evidence="1 2">
    <name type="scientific">Senna tora</name>
    <dbReference type="NCBI Taxonomy" id="362788"/>
    <lineage>
        <taxon>Eukaryota</taxon>
        <taxon>Viridiplantae</taxon>
        <taxon>Streptophyta</taxon>
        <taxon>Embryophyta</taxon>
        <taxon>Tracheophyta</taxon>
        <taxon>Spermatophyta</taxon>
        <taxon>Magnoliopsida</taxon>
        <taxon>eudicotyledons</taxon>
        <taxon>Gunneridae</taxon>
        <taxon>Pentapetalae</taxon>
        <taxon>rosids</taxon>
        <taxon>fabids</taxon>
        <taxon>Fabales</taxon>
        <taxon>Fabaceae</taxon>
        <taxon>Caesalpinioideae</taxon>
        <taxon>Cassia clade</taxon>
        <taxon>Senna</taxon>
    </lineage>
</organism>
<sequence length="47" mass="5453">MKVGKCEGQKEVDGEMIPLMVEPEDPNKNDLESLQLCLKNKKEWYSK</sequence>
<dbReference type="OrthoDB" id="408743at2759"/>
<accession>A0A834WQB5</accession>
<dbReference type="AlphaFoldDB" id="A0A834WQB5"/>
<evidence type="ECO:0000313" key="1">
    <source>
        <dbReference type="EMBL" id="KAF7827871.1"/>
    </source>
</evidence>
<name>A0A834WQB5_9FABA</name>
<dbReference type="Proteomes" id="UP000634136">
    <property type="component" value="Unassembled WGS sequence"/>
</dbReference>
<gene>
    <name evidence="1" type="ORF">G2W53_019035</name>
</gene>
<comment type="caution">
    <text evidence="1">The sequence shown here is derived from an EMBL/GenBank/DDBJ whole genome shotgun (WGS) entry which is preliminary data.</text>
</comment>